<keyword evidence="1" id="KW-0812">Transmembrane</keyword>
<keyword evidence="1" id="KW-0472">Membrane</keyword>
<feature type="transmembrane region" description="Helical" evidence="1">
    <location>
        <begin position="135"/>
        <end position="158"/>
    </location>
</feature>
<feature type="transmembrane region" description="Helical" evidence="1">
    <location>
        <begin position="100"/>
        <end position="123"/>
    </location>
</feature>
<feature type="transmembrane region" description="Helical" evidence="1">
    <location>
        <begin position="54"/>
        <end position="74"/>
    </location>
</feature>
<keyword evidence="1" id="KW-1133">Transmembrane helix</keyword>
<sequence>MKSEENTEPNEPLKNKIIKGLIWLPLLVWRFFIRQFYRMQFRLNHQWRVKEFIFLNYWVLLSLAFVVTILNTTLNKSGYYFAIPSLATELYISENTLRTVSIFVGIVFSFIVLSFNVFYKYFGRFAFVQFFTSKYIKFIFTLFIGDMMLLIYTCGYLKEGAARDAYGDSLFIFSIIVSVVLVLSIIPTLILLLRSSQNRDNIRQLISQFNGDWSISYHVNILWKDGNENAHLQRDPITLLIEIGTAAIKDFDRTTIVSIKKGCLDHLKKMHADYPVQQEIHPDKFYHKLNELTRNLFPVAIKERNENAALMIIHFQLELEEFYIRNFKDFNPTQQSDHHYDGILFMVVMKEFFLKALQFNEDGVSETIISTLRKWWTLVIDVYFPAVKYDYPKGERFPTDKNSFFVGSTYYELNNIFELVFTYKKLFLYKEIALFFGVLNAEIVSSKNTRNTVVHLLQRNGSYLVSLFQKFITLTDSEITSSVYPFGHGTTQELIYIKSQVPLQYELDVFEYLFRNGKLNAYVINIVKAIAYHTMARFTEDAGNKKALLSIIAKFDHLQAYVKDDASDTQKETYLLLERYLGYIQEWMPEYKIKDEDVLQAVSTALSHFGFKEKFTKDLDKKGYIIKDVR</sequence>
<organism evidence="2 3">
    <name type="scientific">Mucilaginibacter robiniae</name>
    <dbReference type="NCBI Taxonomy" id="2728022"/>
    <lineage>
        <taxon>Bacteria</taxon>
        <taxon>Pseudomonadati</taxon>
        <taxon>Bacteroidota</taxon>
        <taxon>Sphingobacteriia</taxon>
        <taxon>Sphingobacteriales</taxon>
        <taxon>Sphingobacteriaceae</taxon>
        <taxon>Mucilaginibacter</taxon>
    </lineage>
</organism>
<dbReference type="KEGG" id="mrob:HH214_21305"/>
<accession>A0A7L5E8P8</accession>
<feature type="transmembrane region" description="Helical" evidence="1">
    <location>
        <begin position="17"/>
        <end position="33"/>
    </location>
</feature>
<evidence type="ECO:0000313" key="3">
    <source>
        <dbReference type="Proteomes" id="UP000503278"/>
    </source>
</evidence>
<name>A0A7L5E8P8_9SPHI</name>
<keyword evidence="3" id="KW-1185">Reference proteome</keyword>
<dbReference type="EMBL" id="CP051682">
    <property type="protein sequence ID" value="QJD98234.1"/>
    <property type="molecule type" value="Genomic_DNA"/>
</dbReference>
<protein>
    <recommendedName>
        <fullName evidence="4">DUF2254 domain-containing protein</fullName>
    </recommendedName>
</protein>
<gene>
    <name evidence="2" type="ORF">HH214_21305</name>
</gene>
<dbReference type="RefSeq" id="WP_169610976.1">
    <property type="nucleotide sequence ID" value="NZ_CP051682.1"/>
</dbReference>
<evidence type="ECO:0000256" key="1">
    <source>
        <dbReference type="SAM" id="Phobius"/>
    </source>
</evidence>
<feature type="transmembrane region" description="Helical" evidence="1">
    <location>
        <begin position="170"/>
        <end position="193"/>
    </location>
</feature>
<reference evidence="2 3" key="1">
    <citation type="submission" date="2020-04" db="EMBL/GenBank/DDBJ databases">
        <title>Genome sequencing of novel species.</title>
        <authorList>
            <person name="Heo J."/>
            <person name="Kim S.-J."/>
            <person name="Kim J.-S."/>
            <person name="Hong S.-B."/>
            <person name="Kwon S.-W."/>
        </authorList>
    </citation>
    <scope>NUCLEOTIDE SEQUENCE [LARGE SCALE GENOMIC DNA]</scope>
    <source>
        <strain evidence="2 3">F39-2</strain>
    </source>
</reference>
<evidence type="ECO:0008006" key="4">
    <source>
        <dbReference type="Google" id="ProtNLM"/>
    </source>
</evidence>
<dbReference type="Proteomes" id="UP000503278">
    <property type="component" value="Chromosome"/>
</dbReference>
<dbReference type="AlphaFoldDB" id="A0A7L5E8P8"/>
<proteinExistence type="predicted"/>
<evidence type="ECO:0000313" key="2">
    <source>
        <dbReference type="EMBL" id="QJD98234.1"/>
    </source>
</evidence>